<reference evidence="2" key="1">
    <citation type="submission" date="2020-11" db="EMBL/GenBank/DDBJ databases">
        <authorList>
            <consortium name="DOE Joint Genome Institute"/>
            <person name="Ahrendt S."/>
            <person name="Riley R."/>
            <person name="Andreopoulos W."/>
            <person name="Labutti K."/>
            <person name="Pangilinan J."/>
            <person name="Ruiz-Duenas F.J."/>
            <person name="Barrasa J.M."/>
            <person name="Sanchez-Garcia M."/>
            <person name="Camarero S."/>
            <person name="Miyauchi S."/>
            <person name="Serrano A."/>
            <person name="Linde D."/>
            <person name="Babiker R."/>
            <person name="Drula E."/>
            <person name="Ayuso-Fernandez I."/>
            <person name="Pacheco R."/>
            <person name="Padilla G."/>
            <person name="Ferreira P."/>
            <person name="Barriuso J."/>
            <person name="Kellner H."/>
            <person name="Castanera R."/>
            <person name="Alfaro M."/>
            <person name="Ramirez L."/>
            <person name="Pisabarro A.G."/>
            <person name="Kuo A."/>
            <person name="Tritt A."/>
            <person name="Lipzen A."/>
            <person name="He G."/>
            <person name="Yan M."/>
            <person name="Ng V."/>
            <person name="Cullen D."/>
            <person name="Martin F."/>
            <person name="Rosso M.-N."/>
            <person name="Henrissat B."/>
            <person name="Hibbett D."/>
            <person name="Martinez A.T."/>
            <person name="Grigoriev I.V."/>
        </authorList>
    </citation>
    <scope>NUCLEOTIDE SEQUENCE</scope>
    <source>
        <strain evidence="2">CBS 506.95</strain>
    </source>
</reference>
<dbReference type="Proteomes" id="UP000807306">
    <property type="component" value="Unassembled WGS sequence"/>
</dbReference>
<accession>A0A9P6BD65</accession>
<name>A0A9P6BD65_9AGAR</name>
<keyword evidence="3" id="KW-1185">Reference proteome</keyword>
<comment type="caution">
    <text evidence="2">The sequence shown here is derived from an EMBL/GenBank/DDBJ whole genome shotgun (WGS) entry which is preliminary data.</text>
</comment>
<dbReference type="AlphaFoldDB" id="A0A9P6BD65"/>
<gene>
    <name evidence="2" type="ORF">CPB83DRAFT_932326</name>
</gene>
<evidence type="ECO:0000256" key="1">
    <source>
        <dbReference type="SAM" id="MobiDB-lite"/>
    </source>
</evidence>
<evidence type="ECO:0000313" key="2">
    <source>
        <dbReference type="EMBL" id="KAF9521310.1"/>
    </source>
</evidence>
<feature type="region of interest" description="Disordered" evidence="1">
    <location>
        <begin position="1"/>
        <end position="24"/>
    </location>
</feature>
<protein>
    <submittedName>
        <fullName evidence="2">Uncharacterized protein</fullName>
    </submittedName>
</protein>
<organism evidence="2 3">
    <name type="scientific">Crepidotus variabilis</name>
    <dbReference type="NCBI Taxonomy" id="179855"/>
    <lineage>
        <taxon>Eukaryota</taxon>
        <taxon>Fungi</taxon>
        <taxon>Dikarya</taxon>
        <taxon>Basidiomycota</taxon>
        <taxon>Agaricomycotina</taxon>
        <taxon>Agaricomycetes</taxon>
        <taxon>Agaricomycetidae</taxon>
        <taxon>Agaricales</taxon>
        <taxon>Agaricineae</taxon>
        <taxon>Crepidotaceae</taxon>
        <taxon>Crepidotus</taxon>
    </lineage>
</organism>
<dbReference type="EMBL" id="MU158136">
    <property type="protein sequence ID" value="KAF9521310.1"/>
    <property type="molecule type" value="Genomic_DNA"/>
</dbReference>
<sequence>MAASGMITRSTTRRSSPTLHDSPTDRAALVSIMPIRPVLRTYGRHARARRSITADALAQPPPPSEILIRSTSSAARFISFSSIHSTDSVNLLEPSHISTKLSELPAVCHSNPLDQHNEVMLDENNRLRERLRRSNLRTSASMCKTQLKDSMTKTNYRAWQGIAFPFSRCDFNRVIQKLEEDSIPPAQVFTYTCPHCREPFTKSPTPSPEQMSIVQDIHVALKGGYSSMADIDCWTAPALNLNFTGLFLDAR</sequence>
<proteinExistence type="predicted"/>
<evidence type="ECO:0000313" key="3">
    <source>
        <dbReference type="Proteomes" id="UP000807306"/>
    </source>
</evidence>